<feature type="region of interest" description="Disordered" evidence="1">
    <location>
        <begin position="1"/>
        <end position="99"/>
    </location>
</feature>
<dbReference type="AlphaFoldDB" id="A0AAU8IRL9"/>
<keyword evidence="2" id="KW-1133">Transmembrane helix</keyword>
<dbReference type="KEGG" id="stac:ABII15_13475"/>
<accession>A0AAU8IRL9</accession>
<feature type="compositionally biased region" description="Low complexity" evidence="1">
    <location>
        <begin position="1"/>
        <end position="44"/>
    </location>
</feature>
<dbReference type="EMBL" id="CP159534">
    <property type="protein sequence ID" value="XCJ70922.1"/>
    <property type="molecule type" value="Genomic_DNA"/>
</dbReference>
<dbReference type="RefSeq" id="WP_353942551.1">
    <property type="nucleotide sequence ID" value="NZ_CP159534.1"/>
</dbReference>
<protein>
    <submittedName>
        <fullName evidence="3">Uncharacterized protein</fullName>
    </submittedName>
</protein>
<evidence type="ECO:0000313" key="3">
    <source>
        <dbReference type="EMBL" id="XCJ70922.1"/>
    </source>
</evidence>
<gene>
    <name evidence="3" type="ORF">ABII15_13475</name>
</gene>
<keyword evidence="2" id="KW-0812">Transmembrane</keyword>
<reference evidence="3" key="1">
    <citation type="submission" date="2024-06" db="EMBL/GenBank/DDBJ databases">
        <title>Streptomyces sp. strain HUAS MG91 genome sequences.</title>
        <authorList>
            <person name="Mo P."/>
        </authorList>
    </citation>
    <scope>NUCLEOTIDE SEQUENCE</scope>
    <source>
        <strain evidence="3">HUAS MG91</strain>
    </source>
</reference>
<keyword evidence="2" id="KW-0472">Membrane</keyword>
<name>A0AAU8IRL9_9ACTN</name>
<feature type="compositionally biased region" description="Low complexity" evidence="1">
    <location>
        <begin position="56"/>
        <end position="88"/>
    </location>
</feature>
<proteinExistence type="predicted"/>
<feature type="transmembrane region" description="Helical" evidence="2">
    <location>
        <begin position="102"/>
        <end position="123"/>
    </location>
</feature>
<organism evidence="3">
    <name type="scientific">Streptomyces tabacisoli</name>
    <dbReference type="NCBI Taxonomy" id="3156398"/>
    <lineage>
        <taxon>Bacteria</taxon>
        <taxon>Bacillati</taxon>
        <taxon>Actinomycetota</taxon>
        <taxon>Actinomycetes</taxon>
        <taxon>Kitasatosporales</taxon>
        <taxon>Streptomycetaceae</taxon>
        <taxon>Streptomyces</taxon>
    </lineage>
</organism>
<evidence type="ECO:0000256" key="2">
    <source>
        <dbReference type="SAM" id="Phobius"/>
    </source>
</evidence>
<sequence length="325" mass="33260">MSYNQPGPYGGQQPQQPGPYGQQPQPGPYGQQPQAPQPGYGYPQQAPPGVPPQQPNPYGQQQPPQPPQAGYGYPQQQAPYGQDQYGQYPPQPPAGGGGGKKAGLIIGAVAVVAAIGVGAYFVIGGGGSGSASVSDDGAHKLTTPATVLSEYQKTESSSSGGLTSSDMADAEKAGLKNGKPVSAGYQVKDSSNPLGGKVLQFQGAYGEIDDPSQFVSGMFDKGASEIAKGSSTASGKASLVGSPTDYSTDDVTLKCQELKFENSGSTGSSTAPKEMHMPLCIWADHSTMAMVTSADIADMMTGKAPDLKAAADLTAKLRSEVRVPA</sequence>
<feature type="compositionally biased region" description="Pro residues" evidence="1">
    <location>
        <begin position="45"/>
        <end position="55"/>
    </location>
</feature>
<evidence type="ECO:0000256" key="1">
    <source>
        <dbReference type="SAM" id="MobiDB-lite"/>
    </source>
</evidence>